<evidence type="ECO:0000256" key="3">
    <source>
        <dbReference type="ARBA" id="ARBA00022452"/>
    </source>
</evidence>
<dbReference type="PANTHER" id="PTHR30069:SF29">
    <property type="entry name" value="HEMOGLOBIN AND HEMOGLOBIN-HAPTOGLOBIN-BINDING PROTEIN 1-RELATED"/>
    <property type="match status" value="1"/>
</dbReference>
<comment type="caution">
    <text evidence="15">The sequence shown here is derived from an EMBL/GenBank/DDBJ whole genome shotgun (WGS) entry which is preliminary data.</text>
</comment>
<feature type="signal peptide" evidence="12">
    <location>
        <begin position="1"/>
        <end position="22"/>
    </location>
</feature>
<dbReference type="PATRIC" id="fig|29536.5.peg.2881"/>
<reference evidence="15 16" key="1">
    <citation type="submission" date="2016-06" db="EMBL/GenBank/DDBJ databases">
        <title>Draft genome sequence of Flavobacterium succinicans strain DD5b.</title>
        <authorList>
            <person name="Poehlein A."/>
            <person name="Daniel R."/>
            <person name="Simeonova D.D."/>
        </authorList>
    </citation>
    <scope>NUCLEOTIDE SEQUENCE [LARGE SCALE GENOMIC DNA]</scope>
    <source>
        <strain evidence="15 16">DD5b</strain>
    </source>
</reference>
<keyword evidence="2 10" id="KW-0813">Transport</keyword>
<evidence type="ECO:0000256" key="2">
    <source>
        <dbReference type="ARBA" id="ARBA00022448"/>
    </source>
</evidence>
<dbReference type="Gene3D" id="2.170.130.10">
    <property type="entry name" value="TonB-dependent receptor, plug domain"/>
    <property type="match status" value="1"/>
</dbReference>
<dbReference type="PROSITE" id="PS52016">
    <property type="entry name" value="TONB_DEPENDENT_REC_3"/>
    <property type="match status" value="1"/>
</dbReference>
<dbReference type="Pfam" id="PF07715">
    <property type="entry name" value="Plug"/>
    <property type="match status" value="1"/>
</dbReference>
<dbReference type="InterPro" id="IPR023997">
    <property type="entry name" value="TonB-dep_OMP_SusC/RagA_CS"/>
</dbReference>
<feature type="domain" description="TonB-dependent receptor-like beta-barrel" evidence="13">
    <location>
        <begin position="403"/>
        <end position="1000"/>
    </location>
</feature>
<organism evidence="15 16">
    <name type="scientific">Flavobacterium succinicans</name>
    <dbReference type="NCBI Taxonomy" id="29536"/>
    <lineage>
        <taxon>Bacteria</taxon>
        <taxon>Pseudomonadati</taxon>
        <taxon>Bacteroidota</taxon>
        <taxon>Flavobacteriia</taxon>
        <taxon>Flavobacteriales</taxon>
        <taxon>Flavobacteriaceae</taxon>
        <taxon>Flavobacterium</taxon>
    </lineage>
</organism>
<keyword evidence="7 10" id="KW-0472">Membrane</keyword>
<evidence type="ECO:0000256" key="4">
    <source>
        <dbReference type="ARBA" id="ARBA00022692"/>
    </source>
</evidence>
<dbReference type="InterPro" id="IPR000531">
    <property type="entry name" value="Beta-barrel_TonB"/>
</dbReference>
<dbReference type="PANTHER" id="PTHR30069">
    <property type="entry name" value="TONB-DEPENDENT OUTER MEMBRANE RECEPTOR"/>
    <property type="match status" value="1"/>
</dbReference>
<keyword evidence="5 12" id="KW-0732">Signal</keyword>
<proteinExistence type="inferred from homology"/>
<name>A0A199XN06_9FLAO</name>
<dbReference type="SUPFAM" id="SSF56935">
    <property type="entry name" value="Porins"/>
    <property type="match status" value="1"/>
</dbReference>
<evidence type="ECO:0000256" key="9">
    <source>
        <dbReference type="ARBA" id="ARBA00023237"/>
    </source>
</evidence>
<dbReference type="InterPro" id="IPR023996">
    <property type="entry name" value="TonB-dep_OMP_SusC/RagA"/>
</dbReference>
<keyword evidence="3 10" id="KW-1134">Transmembrane beta strand</keyword>
<evidence type="ECO:0000256" key="5">
    <source>
        <dbReference type="ARBA" id="ARBA00022729"/>
    </source>
</evidence>
<dbReference type="Pfam" id="PF13715">
    <property type="entry name" value="CarbopepD_reg_2"/>
    <property type="match status" value="1"/>
</dbReference>
<evidence type="ECO:0000256" key="12">
    <source>
        <dbReference type="SAM" id="SignalP"/>
    </source>
</evidence>
<evidence type="ECO:0000256" key="1">
    <source>
        <dbReference type="ARBA" id="ARBA00004571"/>
    </source>
</evidence>
<keyword evidence="8 15" id="KW-0675">Receptor</keyword>
<gene>
    <name evidence="15" type="primary">susC_24</name>
    <name evidence="15" type="ORF">FLB_27760</name>
</gene>
<dbReference type="InterPro" id="IPR036942">
    <property type="entry name" value="Beta-barrel_TonB_sf"/>
</dbReference>
<dbReference type="InterPro" id="IPR008969">
    <property type="entry name" value="CarboxyPept-like_regulatory"/>
</dbReference>
<dbReference type="NCBIfam" id="TIGR04057">
    <property type="entry name" value="SusC_RagA_signa"/>
    <property type="match status" value="1"/>
</dbReference>
<feature type="domain" description="TonB-dependent receptor plug" evidence="14">
    <location>
        <begin position="117"/>
        <end position="225"/>
    </location>
</feature>
<evidence type="ECO:0000256" key="10">
    <source>
        <dbReference type="PROSITE-ProRule" id="PRU01360"/>
    </source>
</evidence>
<evidence type="ECO:0000256" key="8">
    <source>
        <dbReference type="ARBA" id="ARBA00023170"/>
    </source>
</evidence>
<keyword evidence="6 11" id="KW-0798">TonB box</keyword>
<dbReference type="GO" id="GO:0015344">
    <property type="term" value="F:siderophore uptake transmembrane transporter activity"/>
    <property type="evidence" value="ECO:0007669"/>
    <property type="project" value="TreeGrafter"/>
</dbReference>
<evidence type="ECO:0000256" key="11">
    <source>
        <dbReference type="RuleBase" id="RU003357"/>
    </source>
</evidence>
<comment type="similarity">
    <text evidence="10 11">Belongs to the TonB-dependent receptor family.</text>
</comment>
<dbReference type="Gene3D" id="2.40.170.20">
    <property type="entry name" value="TonB-dependent receptor, beta-barrel domain"/>
    <property type="match status" value="1"/>
</dbReference>
<comment type="subcellular location">
    <subcellularLocation>
        <location evidence="1 10">Cell outer membrane</location>
        <topology evidence="1 10">Multi-pass membrane protein</topology>
    </subcellularLocation>
</comment>
<evidence type="ECO:0000259" key="13">
    <source>
        <dbReference type="Pfam" id="PF00593"/>
    </source>
</evidence>
<dbReference type="AlphaFoldDB" id="A0A199XN06"/>
<keyword evidence="9 10" id="KW-0998">Cell outer membrane</keyword>
<evidence type="ECO:0000259" key="14">
    <source>
        <dbReference type="Pfam" id="PF07715"/>
    </source>
</evidence>
<dbReference type="RefSeq" id="WP_197488970.1">
    <property type="nucleotide sequence ID" value="NZ_JMTM01000074.1"/>
</dbReference>
<protein>
    <submittedName>
        <fullName evidence="15">TonB-dependent receptor SusC</fullName>
    </submittedName>
</protein>
<accession>A0A199XN06</accession>
<dbReference type="SUPFAM" id="SSF49464">
    <property type="entry name" value="Carboxypeptidase regulatory domain-like"/>
    <property type="match status" value="1"/>
</dbReference>
<dbReference type="NCBIfam" id="TIGR04056">
    <property type="entry name" value="OMP_RagA_SusC"/>
    <property type="match status" value="1"/>
</dbReference>
<keyword evidence="16" id="KW-1185">Reference proteome</keyword>
<sequence>MRSKFKWIFSLLLAMSMQFVFAQEKTVSGTVTDETGAVPGVNVVIAGSKKGTQTGFDGKYTIKAKQGDVLVFSFIGLENVRMTVGASSTLNVVMKEQAAQKLAEVVVEGYGKTSTKAKAIGSTQTVSAKTIEGRPNVNVLQSLQGQLAGANIALASGQPGTNKIDVIIRGVGSLNASTEPLYVIDGVPLTQSFFRNLNQNDIETVSVLKDASATSVYGNRGANGVIVITTKRGEFNQDLSFSLSSSYGVSEFRGDKYNVVDANTHLKLQNLRKDGPGFTGSGPGFTLDPNNIDAYKVNTNWKDIFFTQGKTSSQDLSITSGSANVKNFTSIGYFQQDGIIPTSDFKRFTLRSNLSGKSSNSRITYGLNLTAVYSKRNQLEQETRAGINNNVLQNPLTGYLNSARYFSPSTYVDGQKLFNDFGSPSLNIIPFMLMDLYGKNNAPSFFDEYKTIISGNFGYKITDNLTYRVTAGADYTEDKRTFAIGPNAYLSIVRAVGAGQPFHGLETQRSNREFMFNATNQLNYKKVFGEKHTLDASVYSEYMKAHRRSFGYQQTGLNPLLWYPGAGTGYIPYNNITMPLSYAPSVFGSIIDAGLFSYFGTVDYDYDSKYGFAGTIRRDASYRFTDDNKWGTFWSVAGRWNISKEDFLAGNEFVKDLKLRASYGTTGNQNIISRDVDSDVSTIFLASQAVRSLNNIQQGYGNTTSFGVATFGNPDLKWETTTQANIGLDFDFMGRLSGSLDFYKKVTTDLFTSIPISSANGVTAISGNNGSLSNKGIELSLRYDIIKSQDLKLSINANGSYNDNQIDDLGVLDPGTGIQRIGSNLANVVGQQSNQYNLVPYLGVNPVNGNLLFLDKDGNETENPTDADRRLTNKTYIPVYQGGFGLDASYKGFFVNAAFAFAAKIYRFDDDYAGLMDIRSINPFPVSRDILNAWTPTNTNSSVPSLDNTNYDAGDISDRFLFDASYVRLRNLSIGYNVPAKFLEKTFIKSLRIRLQGENIWTITKWKGFDPESFRSNVTGYFPTPRLYTFGVDVNF</sequence>
<dbReference type="GO" id="GO:0044718">
    <property type="term" value="P:siderophore transmembrane transport"/>
    <property type="evidence" value="ECO:0007669"/>
    <property type="project" value="TreeGrafter"/>
</dbReference>
<evidence type="ECO:0000256" key="7">
    <source>
        <dbReference type="ARBA" id="ARBA00023136"/>
    </source>
</evidence>
<dbReference type="Pfam" id="PF00593">
    <property type="entry name" value="TonB_dep_Rec_b-barrel"/>
    <property type="match status" value="1"/>
</dbReference>
<evidence type="ECO:0000256" key="6">
    <source>
        <dbReference type="ARBA" id="ARBA00023077"/>
    </source>
</evidence>
<feature type="chain" id="PRO_5008286681" evidence="12">
    <location>
        <begin position="23"/>
        <end position="1036"/>
    </location>
</feature>
<dbReference type="EMBL" id="JMTM01000074">
    <property type="protein sequence ID" value="OAZ02802.1"/>
    <property type="molecule type" value="Genomic_DNA"/>
</dbReference>
<dbReference type="GO" id="GO:0009279">
    <property type="term" value="C:cell outer membrane"/>
    <property type="evidence" value="ECO:0007669"/>
    <property type="project" value="UniProtKB-SubCell"/>
</dbReference>
<evidence type="ECO:0000313" key="15">
    <source>
        <dbReference type="EMBL" id="OAZ02802.1"/>
    </source>
</evidence>
<dbReference type="InterPro" id="IPR039426">
    <property type="entry name" value="TonB-dep_rcpt-like"/>
</dbReference>
<dbReference type="Proteomes" id="UP000093807">
    <property type="component" value="Unassembled WGS sequence"/>
</dbReference>
<dbReference type="InterPro" id="IPR037066">
    <property type="entry name" value="Plug_dom_sf"/>
</dbReference>
<evidence type="ECO:0000313" key="16">
    <source>
        <dbReference type="Proteomes" id="UP000093807"/>
    </source>
</evidence>
<dbReference type="InterPro" id="IPR012910">
    <property type="entry name" value="Plug_dom"/>
</dbReference>
<keyword evidence="4 10" id="KW-0812">Transmembrane</keyword>